<protein>
    <recommendedName>
        <fullName evidence="8">Mak10-domain-containing protein</fullName>
    </recommendedName>
</protein>
<dbReference type="Proteomes" id="UP000193642">
    <property type="component" value="Unassembled WGS sequence"/>
</dbReference>
<dbReference type="STRING" id="329046.A0A1Y2C0B3"/>
<gene>
    <name evidence="6" type="ORF">BCR33DRAFT_719439</name>
</gene>
<evidence type="ECO:0000256" key="1">
    <source>
        <dbReference type="ARBA" id="ARBA00004496"/>
    </source>
</evidence>
<evidence type="ECO:0000313" key="7">
    <source>
        <dbReference type="Proteomes" id="UP000193642"/>
    </source>
</evidence>
<dbReference type="PANTHER" id="PTHR21373">
    <property type="entry name" value="GLUCOSE REPRESSIBLE PROTEIN MAK10"/>
    <property type="match status" value="1"/>
</dbReference>
<evidence type="ECO:0000259" key="4">
    <source>
        <dbReference type="Pfam" id="PF04112"/>
    </source>
</evidence>
<dbReference type="InterPro" id="IPR057983">
    <property type="entry name" value="NAA35-like_N"/>
</dbReference>
<evidence type="ECO:0000259" key="5">
    <source>
        <dbReference type="Pfam" id="PF25789"/>
    </source>
</evidence>
<dbReference type="EMBL" id="MCGO01000035">
    <property type="protein sequence ID" value="ORY40450.1"/>
    <property type="molecule type" value="Genomic_DNA"/>
</dbReference>
<reference evidence="6 7" key="1">
    <citation type="submission" date="2016-07" db="EMBL/GenBank/DDBJ databases">
        <title>Pervasive Adenine N6-methylation of Active Genes in Fungi.</title>
        <authorList>
            <consortium name="DOE Joint Genome Institute"/>
            <person name="Mondo S.J."/>
            <person name="Dannebaum R.O."/>
            <person name="Kuo R.C."/>
            <person name="Labutti K."/>
            <person name="Haridas S."/>
            <person name="Kuo A."/>
            <person name="Salamov A."/>
            <person name="Ahrendt S.R."/>
            <person name="Lipzen A."/>
            <person name="Sullivan W."/>
            <person name="Andreopoulos W.B."/>
            <person name="Clum A."/>
            <person name="Lindquist E."/>
            <person name="Daum C."/>
            <person name="Ramamoorthy G.K."/>
            <person name="Gryganskyi A."/>
            <person name="Culley D."/>
            <person name="Magnuson J.K."/>
            <person name="James T.Y."/>
            <person name="O'Malley M.A."/>
            <person name="Stajich J.E."/>
            <person name="Spatafora J.W."/>
            <person name="Visel A."/>
            <person name="Grigoriev I.V."/>
        </authorList>
    </citation>
    <scope>NUCLEOTIDE SEQUENCE [LARGE SCALE GENOMIC DNA]</scope>
    <source>
        <strain evidence="6 7">JEL800</strain>
    </source>
</reference>
<dbReference type="InterPro" id="IPR057982">
    <property type="entry name" value="TPR_NAA35"/>
</dbReference>
<dbReference type="GO" id="GO:0031417">
    <property type="term" value="C:NatC complex"/>
    <property type="evidence" value="ECO:0007669"/>
    <property type="project" value="InterPro"/>
</dbReference>
<comment type="subcellular location">
    <subcellularLocation>
        <location evidence="1">Cytoplasm</location>
    </subcellularLocation>
</comment>
<dbReference type="PANTHER" id="PTHR21373:SF0">
    <property type="entry name" value="N-ALPHA-ACETYLTRANSFERASE 35, NATC AUXILIARY SUBUNIT"/>
    <property type="match status" value="1"/>
</dbReference>
<comment type="similarity">
    <text evidence="2">Belongs to the MAK10 family.</text>
</comment>
<dbReference type="OrthoDB" id="269405at2759"/>
<accession>A0A1Y2C0B3</accession>
<dbReference type="Pfam" id="PF04112">
    <property type="entry name" value="Mak10"/>
    <property type="match status" value="1"/>
</dbReference>
<name>A0A1Y2C0B3_9FUNG</name>
<feature type="non-terminal residue" evidence="6">
    <location>
        <position position="1"/>
    </location>
</feature>
<organism evidence="6 7">
    <name type="scientific">Rhizoclosmatium globosum</name>
    <dbReference type="NCBI Taxonomy" id="329046"/>
    <lineage>
        <taxon>Eukaryota</taxon>
        <taxon>Fungi</taxon>
        <taxon>Fungi incertae sedis</taxon>
        <taxon>Chytridiomycota</taxon>
        <taxon>Chytridiomycota incertae sedis</taxon>
        <taxon>Chytridiomycetes</taxon>
        <taxon>Chytridiales</taxon>
        <taxon>Chytriomycetaceae</taxon>
        <taxon>Rhizoclosmatium</taxon>
    </lineage>
</organism>
<keyword evidence="7" id="KW-1185">Reference proteome</keyword>
<evidence type="ECO:0000256" key="2">
    <source>
        <dbReference type="ARBA" id="ARBA00006289"/>
    </source>
</evidence>
<evidence type="ECO:0008006" key="8">
    <source>
        <dbReference type="Google" id="ProtNLM"/>
    </source>
</evidence>
<evidence type="ECO:0000256" key="3">
    <source>
        <dbReference type="ARBA" id="ARBA00022490"/>
    </source>
</evidence>
<dbReference type="InterPro" id="IPR007244">
    <property type="entry name" value="Naa35_N"/>
</dbReference>
<comment type="caution">
    <text evidence="6">The sequence shown here is derived from an EMBL/GenBank/DDBJ whole genome shotgun (WGS) entry which is preliminary data.</text>
</comment>
<proteinExistence type="inferred from homology"/>
<sequence length="631" mass="70158">FAPSQMVRINTLGLWDAMAALEIMEPRMDSGMRIKKDPNDPNKKWSVKKAKSITTFTADEILGVCDGLLVKLVSWLSGSHLSQTLFSCVLIHQPHACQSAILRALMIAILKIAGRIKAIVEHIRVVEDDEFFGFLPFGFSLADEVTDPEAVDTLQNLEGSLMADAKNIKRNMEGGEGLSVDDLAEEMILPIIFGALNYTSKRNLGNAKKTLTTCLAQIDVCKSNLGLVKDMKVSSNGLSWDDTLQFMSYFGLKTIPLGSVSRSVLVLHFTHGLKLHGRTTYPSALIQSATVDEFVRMMSTSGDPKIDGGGGVMERILFVAGGFNRSLGRRNLGKIVRELEAIQGATEGLDSNLHEHLSQGSMFTAPKPIEETFYLSSWIYELKLSIIETYLMMGFDLTFTVNSNILPYMDHVYEMHIGHLNRMTNILNRSSPNILELLWQYQQQVDTSNAPAGGAPKKTKPISLEAFVTKTLTNVSSRDLREALLVCKQLLSFAQRKSGFLQHPQYSFYSEDPPGQGFEELKAAETSFLGFTAIELLERSHMFYSEAKQLLDFVAPYVAKIEVQSVTFKEQQEEIKNLIQACMTNTSAIAKIAKSHRPASMTVDWEAAGLAITKDKRAKCFSWTISPWIPQ</sequence>
<keyword evidence="3" id="KW-0963">Cytoplasm</keyword>
<dbReference type="Pfam" id="PF25789">
    <property type="entry name" value="TPR_NAA35"/>
    <property type="match status" value="1"/>
</dbReference>
<dbReference type="AlphaFoldDB" id="A0A1Y2C0B3"/>
<feature type="domain" description="NAA35-like TPR repeats" evidence="5">
    <location>
        <begin position="238"/>
        <end position="605"/>
    </location>
</feature>
<evidence type="ECO:0000313" key="6">
    <source>
        <dbReference type="EMBL" id="ORY40450.1"/>
    </source>
</evidence>
<feature type="domain" description="NAA35-like N-terminal" evidence="4">
    <location>
        <begin position="4"/>
        <end position="93"/>
    </location>
</feature>